<evidence type="ECO:0000313" key="14">
    <source>
        <dbReference type="EMBL" id="MDR6237105.1"/>
    </source>
</evidence>
<feature type="domain" description="CNNM transmembrane" evidence="13">
    <location>
        <begin position="27"/>
        <end position="218"/>
    </location>
</feature>
<dbReference type="NCBIfam" id="TIGR03520">
    <property type="entry name" value="GldE"/>
    <property type="match status" value="1"/>
</dbReference>
<evidence type="ECO:0000256" key="8">
    <source>
        <dbReference type="ARBA" id="ARBA00023136"/>
    </source>
</evidence>
<dbReference type="Pfam" id="PF03471">
    <property type="entry name" value="CorC_HlyC"/>
    <property type="match status" value="1"/>
</dbReference>
<dbReference type="Gene3D" id="3.30.465.10">
    <property type="match status" value="1"/>
</dbReference>
<reference evidence="14" key="1">
    <citation type="submission" date="2023-07" db="EMBL/GenBank/DDBJ databases">
        <title>Genomic Encyclopedia of Type Strains, Phase IV (KMG-IV): sequencing the most valuable type-strain genomes for metagenomic binning, comparative biology and taxonomic classification.</title>
        <authorList>
            <person name="Goeker M."/>
        </authorList>
    </citation>
    <scope>NUCLEOTIDE SEQUENCE</scope>
    <source>
        <strain evidence="14">DSM 26174</strain>
    </source>
</reference>
<name>A0AAE3XJI0_9BACT</name>
<evidence type="ECO:0000259" key="13">
    <source>
        <dbReference type="PROSITE" id="PS51846"/>
    </source>
</evidence>
<feature type="domain" description="CBS" evidence="12">
    <location>
        <begin position="234"/>
        <end position="297"/>
    </location>
</feature>
<evidence type="ECO:0000256" key="1">
    <source>
        <dbReference type="ARBA" id="ARBA00004651"/>
    </source>
</evidence>
<dbReference type="Gene3D" id="3.10.580.10">
    <property type="entry name" value="CBS-domain"/>
    <property type="match status" value="1"/>
</dbReference>
<evidence type="ECO:0000259" key="12">
    <source>
        <dbReference type="PROSITE" id="PS51371"/>
    </source>
</evidence>
<gene>
    <name evidence="14" type="ORF">HNQ88_000081</name>
</gene>
<dbReference type="AlphaFoldDB" id="A0AAE3XJI0"/>
<keyword evidence="7 9" id="KW-0129">CBS domain</keyword>
<dbReference type="SMART" id="SM00116">
    <property type="entry name" value="CBS"/>
    <property type="match status" value="2"/>
</dbReference>
<keyword evidence="4 10" id="KW-0812">Transmembrane</keyword>
<dbReference type="SUPFAM" id="SSF56176">
    <property type="entry name" value="FAD-binding/transporter-associated domain-like"/>
    <property type="match status" value="1"/>
</dbReference>
<evidence type="ECO:0000256" key="7">
    <source>
        <dbReference type="ARBA" id="ARBA00023122"/>
    </source>
</evidence>
<comment type="caution">
    <text evidence="14">The sequence shown here is derived from an EMBL/GenBank/DDBJ whole genome shotgun (WGS) entry which is preliminary data.</text>
</comment>
<organism evidence="14 15">
    <name type="scientific">Aureibacter tunicatorum</name>
    <dbReference type="NCBI Taxonomy" id="866807"/>
    <lineage>
        <taxon>Bacteria</taxon>
        <taxon>Pseudomonadati</taxon>
        <taxon>Bacteroidota</taxon>
        <taxon>Cytophagia</taxon>
        <taxon>Cytophagales</taxon>
        <taxon>Persicobacteraceae</taxon>
        <taxon>Aureibacter</taxon>
    </lineage>
</organism>
<dbReference type="InterPro" id="IPR019862">
    <property type="entry name" value="Motility-assoc_prot_GldE"/>
</dbReference>
<feature type="domain" description="CBS" evidence="12">
    <location>
        <begin position="298"/>
        <end position="355"/>
    </location>
</feature>
<evidence type="ECO:0000256" key="4">
    <source>
        <dbReference type="ARBA" id="ARBA00022692"/>
    </source>
</evidence>
<dbReference type="RefSeq" id="WP_309936542.1">
    <property type="nucleotide sequence ID" value="NZ_AP025305.1"/>
</dbReference>
<evidence type="ECO:0000313" key="15">
    <source>
        <dbReference type="Proteomes" id="UP001185092"/>
    </source>
</evidence>
<keyword evidence="6 10" id="KW-1133">Transmembrane helix</keyword>
<dbReference type="FunFam" id="3.10.580.10:FF:000002">
    <property type="entry name" value="Magnesium/cobalt efflux protein CorC"/>
    <property type="match status" value="1"/>
</dbReference>
<dbReference type="SMART" id="SM01091">
    <property type="entry name" value="CorC_HlyC"/>
    <property type="match status" value="1"/>
</dbReference>
<dbReference type="InterPro" id="IPR036318">
    <property type="entry name" value="FAD-bd_PCMH-like_sf"/>
</dbReference>
<dbReference type="PANTHER" id="PTHR22777">
    <property type="entry name" value="HEMOLYSIN-RELATED"/>
    <property type="match status" value="1"/>
</dbReference>
<dbReference type="InterPro" id="IPR000644">
    <property type="entry name" value="CBS_dom"/>
</dbReference>
<accession>A0AAE3XJI0</accession>
<dbReference type="PROSITE" id="PS51846">
    <property type="entry name" value="CNNM"/>
    <property type="match status" value="1"/>
</dbReference>
<evidence type="ECO:0000256" key="5">
    <source>
        <dbReference type="ARBA" id="ARBA00022737"/>
    </source>
</evidence>
<dbReference type="PANTHER" id="PTHR22777:SF32">
    <property type="entry name" value="UPF0053 INNER MEMBRANE PROTEIN YFJD"/>
    <property type="match status" value="1"/>
</dbReference>
<protein>
    <submittedName>
        <fullName evidence="14">Gliding motility-associated protein GldE</fullName>
    </submittedName>
</protein>
<keyword evidence="5" id="KW-0677">Repeat</keyword>
<comment type="similarity">
    <text evidence="2">Belongs to the UPF0053 family.</text>
</comment>
<comment type="subcellular location">
    <subcellularLocation>
        <location evidence="1">Cell membrane</location>
        <topology evidence="1">Multi-pass membrane protein</topology>
    </subcellularLocation>
</comment>
<keyword evidence="15" id="KW-1185">Reference proteome</keyword>
<dbReference type="Proteomes" id="UP001185092">
    <property type="component" value="Unassembled WGS sequence"/>
</dbReference>
<evidence type="ECO:0000256" key="9">
    <source>
        <dbReference type="PROSITE-ProRule" id="PRU00703"/>
    </source>
</evidence>
<keyword evidence="3" id="KW-1003">Cell membrane</keyword>
<dbReference type="InterPro" id="IPR044751">
    <property type="entry name" value="Ion_transp-like_CBS"/>
</dbReference>
<proteinExistence type="inferred from homology"/>
<evidence type="ECO:0000256" key="3">
    <source>
        <dbReference type="ARBA" id="ARBA00022475"/>
    </source>
</evidence>
<dbReference type="InterPro" id="IPR002550">
    <property type="entry name" value="CNNM"/>
</dbReference>
<evidence type="ECO:0000256" key="10">
    <source>
        <dbReference type="PROSITE-ProRule" id="PRU01193"/>
    </source>
</evidence>
<feature type="transmembrane region" description="Helical" evidence="11">
    <location>
        <begin position="28"/>
        <end position="48"/>
    </location>
</feature>
<feature type="transmembrane region" description="Helical" evidence="11">
    <location>
        <begin position="87"/>
        <end position="110"/>
    </location>
</feature>
<dbReference type="EMBL" id="JAVDQD010000001">
    <property type="protein sequence ID" value="MDR6237105.1"/>
    <property type="molecule type" value="Genomic_DNA"/>
</dbReference>
<dbReference type="GO" id="GO:0005886">
    <property type="term" value="C:plasma membrane"/>
    <property type="evidence" value="ECO:0007669"/>
    <property type="project" value="UniProtKB-SubCell"/>
</dbReference>
<dbReference type="InterPro" id="IPR005170">
    <property type="entry name" value="Transptr-assoc_dom"/>
</dbReference>
<dbReference type="Pfam" id="PF00571">
    <property type="entry name" value="CBS"/>
    <property type="match status" value="2"/>
</dbReference>
<dbReference type="GO" id="GO:0050660">
    <property type="term" value="F:flavin adenine dinucleotide binding"/>
    <property type="evidence" value="ECO:0007669"/>
    <property type="project" value="InterPro"/>
</dbReference>
<dbReference type="InterPro" id="IPR046342">
    <property type="entry name" value="CBS_dom_sf"/>
</dbReference>
<feature type="transmembrane region" description="Helical" evidence="11">
    <location>
        <begin position="122"/>
        <end position="143"/>
    </location>
</feature>
<evidence type="ECO:0000256" key="11">
    <source>
        <dbReference type="SAM" id="Phobius"/>
    </source>
</evidence>
<evidence type="ECO:0000256" key="6">
    <source>
        <dbReference type="ARBA" id="ARBA00022989"/>
    </source>
</evidence>
<sequence>METTFANLDDPYPSILSAILLSATDYPLFFYGTNALIFIILLTLSFLVSGSEVAFFSLSPDQVEQCKNSNSSSDKMISNLLEKPKRLLATILILNNLINIAIVTLSTIVIWNVTGTKDGSDFFVFLLQTVIVTILILFFGEVIPKNYALFNSLNFAKIMGKPLAWSATFLKPLSWSLMTLSNIIERRVEKKGYNVSIDELNHALDITKDDSTKEEQEILKGIVNFGTLSVKQVMTVRLDITCIATDSNFKELIKLIKETSFSRIPVYQDSIDKIEGILYVKDLLPHLDKDENFNWKELLRPTYFVPETKKIDVLLKEFQNKRVHMAIVVDEYGGTSGLITMEDILEEIVGEINDEFDIPEEEGYSKVNDNTFIFDAKTSLNDFCKLSNIDTETFEDVKGESESLGGLLLEINHVIPSAGTQIIYKEFTFTVINSDKKRLRKIKVNINR</sequence>
<dbReference type="SUPFAM" id="SSF54631">
    <property type="entry name" value="CBS-domain pair"/>
    <property type="match status" value="1"/>
</dbReference>
<dbReference type="InterPro" id="IPR016169">
    <property type="entry name" value="FAD-bd_PCMH_sub2"/>
</dbReference>
<keyword evidence="8 10" id="KW-0472">Membrane</keyword>
<dbReference type="Pfam" id="PF01595">
    <property type="entry name" value="CNNM"/>
    <property type="match status" value="1"/>
</dbReference>
<dbReference type="CDD" id="cd04590">
    <property type="entry name" value="CBS_pair_CorC_HlyC_assoc"/>
    <property type="match status" value="1"/>
</dbReference>
<evidence type="ECO:0000256" key="2">
    <source>
        <dbReference type="ARBA" id="ARBA00006337"/>
    </source>
</evidence>
<dbReference type="PROSITE" id="PS51371">
    <property type="entry name" value="CBS"/>
    <property type="match status" value="2"/>
</dbReference>